<dbReference type="InterPro" id="IPR006879">
    <property type="entry name" value="YdjC-like"/>
</dbReference>
<dbReference type="Pfam" id="PF04794">
    <property type="entry name" value="YdjC"/>
    <property type="match status" value="1"/>
</dbReference>
<evidence type="ECO:0000256" key="3">
    <source>
        <dbReference type="ARBA" id="ARBA00022801"/>
    </source>
</evidence>
<dbReference type="EMBL" id="BARS01035123">
    <property type="protein sequence ID" value="GAG15378.1"/>
    <property type="molecule type" value="Genomic_DNA"/>
</dbReference>
<dbReference type="GO" id="GO:0016787">
    <property type="term" value="F:hydrolase activity"/>
    <property type="evidence" value="ECO:0007669"/>
    <property type="project" value="UniProtKB-KW"/>
</dbReference>
<dbReference type="PANTHER" id="PTHR31609:SF1">
    <property type="entry name" value="CARBOHYDRATE DEACETYLASE"/>
    <property type="match status" value="1"/>
</dbReference>
<evidence type="ECO:0000256" key="4">
    <source>
        <dbReference type="ARBA" id="ARBA00022842"/>
    </source>
</evidence>
<dbReference type="GO" id="GO:0046872">
    <property type="term" value="F:metal ion binding"/>
    <property type="evidence" value="ECO:0007669"/>
    <property type="project" value="UniProtKB-KW"/>
</dbReference>
<keyword evidence="4" id="KW-0460">Magnesium</keyword>
<keyword evidence="5" id="KW-0119">Carbohydrate metabolism</keyword>
<accession>X0VSD1</accession>
<dbReference type="Gene3D" id="3.20.20.370">
    <property type="entry name" value="Glycoside hydrolase/deacetylase"/>
    <property type="match status" value="1"/>
</dbReference>
<evidence type="ECO:0000313" key="6">
    <source>
        <dbReference type="EMBL" id="GAG15378.1"/>
    </source>
</evidence>
<evidence type="ECO:0008006" key="7">
    <source>
        <dbReference type="Google" id="ProtNLM"/>
    </source>
</evidence>
<evidence type="ECO:0000256" key="1">
    <source>
        <dbReference type="ARBA" id="ARBA00001946"/>
    </source>
</evidence>
<dbReference type="GO" id="GO:0019213">
    <property type="term" value="F:deacetylase activity"/>
    <property type="evidence" value="ECO:0007669"/>
    <property type="project" value="TreeGrafter"/>
</dbReference>
<name>X0VSD1_9ZZZZ</name>
<dbReference type="SUPFAM" id="SSF88713">
    <property type="entry name" value="Glycoside hydrolase/deacetylase"/>
    <property type="match status" value="1"/>
</dbReference>
<dbReference type="InterPro" id="IPR011330">
    <property type="entry name" value="Glyco_hydro/deAcase_b/a-brl"/>
</dbReference>
<sequence>MSKKLIITADDYGLSEDANKSILECYLRGAVTDISLLAWGDAFEHAVRMAKENGINKIGVHLAVGGDYKSFFLKYFTGFVNTNELYADFKKQIYKVKKAGFKITHLDSHQHVHMVPGIFRMVVELMKEEGIKYVRFPLERLNFSEKLLNPIGWLRNILLSLTCRA</sequence>
<feature type="non-terminal residue" evidence="6">
    <location>
        <position position="165"/>
    </location>
</feature>
<dbReference type="AlphaFoldDB" id="X0VSD1"/>
<proteinExistence type="predicted"/>
<gene>
    <name evidence="6" type="ORF">S01H1_54160</name>
</gene>
<dbReference type="GO" id="GO:0005975">
    <property type="term" value="P:carbohydrate metabolic process"/>
    <property type="evidence" value="ECO:0007669"/>
    <property type="project" value="InterPro"/>
</dbReference>
<keyword evidence="3" id="KW-0378">Hydrolase</keyword>
<organism evidence="6">
    <name type="scientific">marine sediment metagenome</name>
    <dbReference type="NCBI Taxonomy" id="412755"/>
    <lineage>
        <taxon>unclassified sequences</taxon>
        <taxon>metagenomes</taxon>
        <taxon>ecological metagenomes</taxon>
    </lineage>
</organism>
<evidence type="ECO:0000256" key="2">
    <source>
        <dbReference type="ARBA" id="ARBA00022723"/>
    </source>
</evidence>
<comment type="caution">
    <text evidence="6">The sequence shown here is derived from an EMBL/GenBank/DDBJ whole genome shotgun (WGS) entry which is preliminary data.</text>
</comment>
<reference evidence="6" key="1">
    <citation type="journal article" date="2014" name="Front. Microbiol.">
        <title>High frequency of phylogenetically diverse reductive dehalogenase-homologous genes in deep subseafloor sedimentary metagenomes.</title>
        <authorList>
            <person name="Kawai M."/>
            <person name="Futagami T."/>
            <person name="Toyoda A."/>
            <person name="Takaki Y."/>
            <person name="Nishi S."/>
            <person name="Hori S."/>
            <person name="Arai W."/>
            <person name="Tsubouchi T."/>
            <person name="Morono Y."/>
            <person name="Uchiyama I."/>
            <person name="Ito T."/>
            <person name="Fujiyama A."/>
            <person name="Inagaki F."/>
            <person name="Takami H."/>
        </authorList>
    </citation>
    <scope>NUCLEOTIDE SEQUENCE</scope>
    <source>
        <strain evidence="6">Expedition CK06-06</strain>
    </source>
</reference>
<evidence type="ECO:0000256" key="5">
    <source>
        <dbReference type="ARBA" id="ARBA00023277"/>
    </source>
</evidence>
<dbReference type="PANTHER" id="PTHR31609">
    <property type="entry name" value="YDJC DEACETYLASE FAMILY MEMBER"/>
    <property type="match status" value="1"/>
</dbReference>
<keyword evidence="2" id="KW-0479">Metal-binding</keyword>
<protein>
    <recommendedName>
        <fullName evidence="7">ChbG/HpnK family deacetylase</fullName>
    </recommendedName>
</protein>
<comment type="cofactor">
    <cofactor evidence="1">
        <name>Mg(2+)</name>
        <dbReference type="ChEBI" id="CHEBI:18420"/>
    </cofactor>
</comment>